<evidence type="ECO:0000256" key="6">
    <source>
        <dbReference type="ARBA" id="ARBA00022842"/>
    </source>
</evidence>
<gene>
    <name evidence="13" type="ORF">B456_009G111500</name>
</gene>
<keyword evidence="6" id="KW-0460">Magnesium</keyword>
<dbReference type="EMBL" id="CM001748">
    <property type="protein sequence ID" value="KJB56231.1"/>
    <property type="molecule type" value="Genomic_DNA"/>
</dbReference>
<keyword evidence="11" id="KW-1133">Transmembrane helix</keyword>
<dbReference type="InterPro" id="IPR000222">
    <property type="entry name" value="PP2C_BS"/>
</dbReference>
<evidence type="ECO:0000259" key="12">
    <source>
        <dbReference type="PROSITE" id="PS51746"/>
    </source>
</evidence>
<protein>
    <recommendedName>
        <fullName evidence="3">protein-serine/threonine phosphatase</fullName>
        <ecNumber evidence="3">3.1.3.16</ecNumber>
    </recommendedName>
</protein>
<proteinExistence type="inferred from homology"/>
<keyword evidence="4" id="KW-0479">Metal-binding</keyword>
<evidence type="ECO:0000313" key="14">
    <source>
        <dbReference type="Proteomes" id="UP000032304"/>
    </source>
</evidence>
<evidence type="ECO:0000256" key="9">
    <source>
        <dbReference type="RuleBase" id="RU003465"/>
    </source>
</evidence>
<dbReference type="OMA" id="HMENNIM"/>
<reference evidence="13 14" key="1">
    <citation type="journal article" date="2012" name="Nature">
        <title>Repeated polyploidization of Gossypium genomes and the evolution of spinnable cotton fibres.</title>
        <authorList>
            <person name="Paterson A.H."/>
            <person name="Wendel J.F."/>
            <person name="Gundlach H."/>
            <person name="Guo H."/>
            <person name="Jenkins J."/>
            <person name="Jin D."/>
            <person name="Llewellyn D."/>
            <person name="Showmaker K.C."/>
            <person name="Shu S."/>
            <person name="Udall J."/>
            <person name="Yoo M.J."/>
            <person name="Byers R."/>
            <person name="Chen W."/>
            <person name="Doron-Faigenboim A."/>
            <person name="Duke M.V."/>
            <person name="Gong L."/>
            <person name="Grimwood J."/>
            <person name="Grover C."/>
            <person name="Grupp K."/>
            <person name="Hu G."/>
            <person name="Lee T.H."/>
            <person name="Li J."/>
            <person name="Lin L."/>
            <person name="Liu T."/>
            <person name="Marler B.S."/>
            <person name="Page J.T."/>
            <person name="Roberts A.W."/>
            <person name="Romanel E."/>
            <person name="Sanders W.S."/>
            <person name="Szadkowski E."/>
            <person name="Tan X."/>
            <person name="Tang H."/>
            <person name="Xu C."/>
            <person name="Wang J."/>
            <person name="Wang Z."/>
            <person name="Zhang D."/>
            <person name="Zhang L."/>
            <person name="Ashrafi H."/>
            <person name="Bedon F."/>
            <person name="Bowers J.E."/>
            <person name="Brubaker C.L."/>
            <person name="Chee P.W."/>
            <person name="Das S."/>
            <person name="Gingle A.R."/>
            <person name="Haigler C.H."/>
            <person name="Harker D."/>
            <person name="Hoffmann L.V."/>
            <person name="Hovav R."/>
            <person name="Jones D.C."/>
            <person name="Lemke C."/>
            <person name="Mansoor S."/>
            <person name="ur Rahman M."/>
            <person name="Rainville L.N."/>
            <person name="Rambani A."/>
            <person name="Reddy U.K."/>
            <person name="Rong J.K."/>
            <person name="Saranga Y."/>
            <person name="Scheffler B.E."/>
            <person name="Scheffler J.A."/>
            <person name="Stelly D.M."/>
            <person name="Triplett B.A."/>
            <person name="Van Deynze A."/>
            <person name="Vaslin M.F."/>
            <person name="Waghmare V.N."/>
            <person name="Walford S.A."/>
            <person name="Wright R.J."/>
            <person name="Zaki E.A."/>
            <person name="Zhang T."/>
            <person name="Dennis E.S."/>
            <person name="Mayer K.F."/>
            <person name="Peterson D.G."/>
            <person name="Rokhsar D.S."/>
            <person name="Wang X."/>
            <person name="Schmutz J."/>
        </authorList>
    </citation>
    <scope>NUCLEOTIDE SEQUENCE [LARGE SCALE GENOMIC DNA]</scope>
</reference>
<dbReference type="SUPFAM" id="SSF81606">
    <property type="entry name" value="PP2C-like"/>
    <property type="match status" value="1"/>
</dbReference>
<feature type="region of interest" description="Disordered" evidence="10">
    <location>
        <begin position="61"/>
        <end position="100"/>
    </location>
</feature>
<keyword evidence="7 9" id="KW-0904">Protein phosphatase</keyword>
<comment type="cofactor">
    <cofactor evidence="1">
        <name>Mn(2+)</name>
        <dbReference type="ChEBI" id="CHEBI:29035"/>
    </cofactor>
</comment>
<dbReference type="InterPro" id="IPR001932">
    <property type="entry name" value="PPM-type_phosphatase-like_dom"/>
</dbReference>
<name>A0A0D2TNA5_GOSRA</name>
<evidence type="ECO:0000313" key="13">
    <source>
        <dbReference type="EMBL" id="KJB56231.1"/>
    </source>
</evidence>
<dbReference type="InterPro" id="IPR015655">
    <property type="entry name" value="PP2C"/>
</dbReference>
<evidence type="ECO:0000256" key="8">
    <source>
        <dbReference type="ARBA" id="ARBA00023211"/>
    </source>
</evidence>
<evidence type="ECO:0000256" key="2">
    <source>
        <dbReference type="ARBA" id="ARBA00001946"/>
    </source>
</evidence>
<dbReference type="GO" id="GO:0004722">
    <property type="term" value="F:protein serine/threonine phosphatase activity"/>
    <property type="evidence" value="ECO:0007669"/>
    <property type="project" value="UniProtKB-EC"/>
</dbReference>
<dbReference type="Gramene" id="KJB56231">
    <property type="protein sequence ID" value="KJB56231"/>
    <property type="gene ID" value="B456_009G111500"/>
</dbReference>
<evidence type="ECO:0000256" key="4">
    <source>
        <dbReference type="ARBA" id="ARBA00022723"/>
    </source>
</evidence>
<dbReference type="EC" id="3.1.3.16" evidence="3"/>
<evidence type="ECO:0000256" key="3">
    <source>
        <dbReference type="ARBA" id="ARBA00013081"/>
    </source>
</evidence>
<evidence type="ECO:0000256" key="1">
    <source>
        <dbReference type="ARBA" id="ARBA00001936"/>
    </source>
</evidence>
<keyword evidence="11" id="KW-0472">Membrane</keyword>
<keyword evidence="5 9" id="KW-0378">Hydrolase</keyword>
<dbReference type="SMART" id="SM00332">
    <property type="entry name" value="PP2Cc"/>
    <property type="match status" value="1"/>
</dbReference>
<dbReference type="PANTHER" id="PTHR47992">
    <property type="entry name" value="PROTEIN PHOSPHATASE"/>
    <property type="match status" value="1"/>
</dbReference>
<comment type="similarity">
    <text evidence="9">Belongs to the PP2C family.</text>
</comment>
<dbReference type="AlphaFoldDB" id="A0A0D2TNA5"/>
<keyword evidence="11" id="KW-0812">Transmembrane</keyword>
<evidence type="ECO:0000256" key="5">
    <source>
        <dbReference type="ARBA" id="ARBA00022801"/>
    </source>
</evidence>
<dbReference type="PROSITE" id="PS01032">
    <property type="entry name" value="PPM_1"/>
    <property type="match status" value="1"/>
</dbReference>
<accession>A0A0D2TNA5</accession>
<dbReference type="GO" id="GO:0046872">
    <property type="term" value="F:metal ion binding"/>
    <property type="evidence" value="ECO:0007669"/>
    <property type="project" value="UniProtKB-KW"/>
</dbReference>
<evidence type="ECO:0000256" key="10">
    <source>
        <dbReference type="SAM" id="MobiDB-lite"/>
    </source>
</evidence>
<keyword evidence="14" id="KW-1185">Reference proteome</keyword>
<feature type="compositionally biased region" description="Low complexity" evidence="10">
    <location>
        <begin position="63"/>
        <end position="87"/>
    </location>
</feature>
<dbReference type="Proteomes" id="UP000032304">
    <property type="component" value="Chromosome 9"/>
</dbReference>
<feature type="transmembrane region" description="Helical" evidence="11">
    <location>
        <begin position="348"/>
        <end position="376"/>
    </location>
</feature>
<feature type="domain" description="PPM-type phosphatase" evidence="12">
    <location>
        <begin position="133"/>
        <end position="426"/>
    </location>
</feature>
<dbReference type="PROSITE" id="PS51746">
    <property type="entry name" value="PPM_2"/>
    <property type="match status" value="1"/>
</dbReference>
<comment type="cofactor">
    <cofactor evidence="2">
        <name>Mg(2+)</name>
        <dbReference type="ChEBI" id="CHEBI:18420"/>
    </cofactor>
</comment>
<dbReference type="InterPro" id="IPR036457">
    <property type="entry name" value="PPM-type-like_dom_sf"/>
</dbReference>
<sequence>MSCSLALANSPALSPPMSLFRDNSPIISPSPEALNLSLTHLKPSSSPSSPCSPFRLRLQKPPSGSLLSSSVSTSASSSDSGSTAGLGPRPASAILKRKRPTRLDIPMATTALHFGVPATPCAVMREVEREGCGYSVYCKRGRREVMEDRFSASVKLQGDCKQAFFGVFDGHGGAKAAEFAALKLEKNILDEVVGRKDETMVEEAVKAGYLKTDAEFLKEDVTGGACCVTALIQNGSLVVSNAGDCRAVLSRDGAAEALTSDHRPSREDERNRIETLGGYVDLCRGVWRIQSCLAVSRGIGDHHLKQWVIAEPETKIITIKPEYEFLILASDGLWDKVAIEFYFMHLSLIYFISLLSLSWMVIHVNLNSFFLFLFLFQVSNQEAVDIARPSCVGINKQNPLSACKKLVNLSVSRGSSDDISVMLVQLGQF</sequence>
<evidence type="ECO:0000256" key="11">
    <source>
        <dbReference type="SAM" id="Phobius"/>
    </source>
</evidence>
<dbReference type="Gene3D" id="3.60.40.10">
    <property type="entry name" value="PPM-type phosphatase domain"/>
    <property type="match status" value="2"/>
</dbReference>
<dbReference type="CDD" id="cd00143">
    <property type="entry name" value="PP2Cc"/>
    <property type="match status" value="1"/>
</dbReference>
<organism evidence="13 14">
    <name type="scientific">Gossypium raimondii</name>
    <name type="common">Peruvian cotton</name>
    <name type="synonym">Gossypium klotzschianum subsp. raimondii</name>
    <dbReference type="NCBI Taxonomy" id="29730"/>
    <lineage>
        <taxon>Eukaryota</taxon>
        <taxon>Viridiplantae</taxon>
        <taxon>Streptophyta</taxon>
        <taxon>Embryophyta</taxon>
        <taxon>Tracheophyta</taxon>
        <taxon>Spermatophyta</taxon>
        <taxon>Magnoliopsida</taxon>
        <taxon>eudicotyledons</taxon>
        <taxon>Gunneridae</taxon>
        <taxon>Pentapetalae</taxon>
        <taxon>rosids</taxon>
        <taxon>malvids</taxon>
        <taxon>Malvales</taxon>
        <taxon>Malvaceae</taxon>
        <taxon>Malvoideae</taxon>
        <taxon>Gossypium</taxon>
    </lineage>
</organism>
<keyword evidence="8" id="KW-0464">Manganese</keyword>
<dbReference type="Pfam" id="PF00481">
    <property type="entry name" value="PP2C"/>
    <property type="match status" value="1"/>
</dbReference>
<evidence type="ECO:0000256" key="7">
    <source>
        <dbReference type="ARBA" id="ARBA00022912"/>
    </source>
</evidence>